<organism evidence="1 2">
    <name type="scientific">Methylorubrum populi</name>
    <dbReference type="NCBI Taxonomy" id="223967"/>
    <lineage>
        <taxon>Bacteria</taxon>
        <taxon>Pseudomonadati</taxon>
        <taxon>Pseudomonadota</taxon>
        <taxon>Alphaproteobacteria</taxon>
        <taxon>Hyphomicrobiales</taxon>
        <taxon>Methylobacteriaceae</taxon>
        <taxon>Methylorubrum</taxon>
    </lineage>
</organism>
<sequence length="275" mass="29429">MAEFPPFPFTTQESWYGELSFEDADSKSPLSLAGRQFEMWITPASSGAQLVPPVLVLTMDEGRGLTLKQGDPSTLVFRVPKETANTFARQEYTADVLEVVGSDRYVFMPVRITYAEPSSLRAFFSRFLGVSVTYAARRQPIITPLAVPGREGRPGATILTSTVPPVPADGKDGDFFIEDRTASGQGRRMYGPKAGGAWPGTPWVIQVATFTDVPGLAGALTGKLDRAVLVKASAPVAADIPAGTIRVAKNTATGRISLFVNDGGSIVDLINGQEF</sequence>
<proteinExistence type="predicted"/>
<dbReference type="AlphaFoldDB" id="A0A833N0H6"/>
<name>A0A833N0H6_9HYPH</name>
<accession>A0A833N0H6</accession>
<comment type="caution">
    <text evidence="1">The sequence shown here is derived from an EMBL/GenBank/DDBJ whole genome shotgun (WGS) entry which is preliminary data.</text>
</comment>
<gene>
    <name evidence="1" type="ORF">F8B43_4057</name>
</gene>
<dbReference type="Proteomes" id="UP000469949">
    <property type="component" value="Unassembled WGS sequence"/>
</dbReference>
<dbReference type="RefSeq" id="WP_152278166.1">
    <property type="nucleotide sequence ID" value="NZ_WEKV01000016.1"/>
</dbReference>
<reference evidence="1 2" key="1">
    <citation type="submission" date="2019-10" db="EMBL/GenBank/DDBJ databases">
        <title>Draft Genome Sequence of the Caffeine Degrading Methylotroph Methylorubrum populi PINKEL.</title>
        <authorList>
            <person name="Dawson S.C."/>
            <person name="Zhang X."/>
            <person name="Wright M.E."/>
            <person name="Sharma G."/>
            <person name="Langner J.T."/>
            <person name="Ditty J.L."/>
            <person name="Subuyuj G.A."/>
        </authorList>
    </citation>
    <scope>NUCLEOTIDE SEQUENCE [LARGE SCALE GENOMIC DNA]</scope>
    <source>
        <strain evidence="1 2">Pinkel</strain>
    </source>
</reference>
<dbReference type="EMBL" id="WEKV01000016">
    <property type="protein sequence ID" value="KAB7783495.1"/>
    <property type="molecule type" value="Genomic_DNA"/>
</dbReference>
<evidence type="ECO:0000313" key="2">
    <source>
        <dbReference type="Proteomes" id="UP000469949"/>
    </source>
</evidence>
<evidence type="ECO:0000313" key="1">
    <source>
        <dbReference type="EMBL" id="KAB7783495.1"/>
    </source>
</evidence>
<protein>
    <submittedName>
        <fullName evidence="1">Uncharacterized protein</fullName>
    </submittedName>
</protein>